<dbReference type="Proteomes" id="UP000199112">
    <property type="component" value="Unassembled WGS sequence"/>
</dbReference>
<reference evidence="3" key="1">
    <citation type="submission" date="2016-10" db="EMBL/GenBank/DDBJ databases">
        <authorList>
            <person name="Varghese N."/>
            <person name="Submissions S."/>
        </authorList>
    </citation>
    <scope>NUCLEOTIDE SEQUENCE [LARGE SCALE GENOMIC DNA]</scope>
    <source>
        <strain evidence="3">CGMCC 1.8981</strain>
    </source>
</reference>
<sequence length="323" mass="35918">MVSPGELRLVNKLTEKESFEPEITDTGAVSYPDVTQLLDDADGKPADVLEHFASRDVLAGEFVSKVYICPECTTEGLQYTTVCPACEAPNATETLVLEHACGYAGPELEFDAGDKYHCPDCEMELQSEDVDETTRYVCNECTEIADVPDERLWCRECFSIIQTLAAIERVLYRYSLSPTGKQWLSRQKDARQTIAEALEERRFEIEIDMTVTTEATSQSVHVFAEDSMMGDQRVVGIYETPDTDRVDEFCEIANSLEAHPIVITTSGTVEEDVTARAESAELTLLAFDGDGTLTTEYDTVGSDKQGFLQRLTAAIDVPVRERQ</sequence>
<evidence type="ECO:0000259" key="1">
    <source>
        <dbReference type="Pfam" id="PF18551"/>
    </source>
</evidence>
<accession>A0A1H6FUG5</accession>
<dbReference type="OrthoDB" id="11504at2157"/>
<dbReference type="EMBL" id="FNWL01000002">
    <property type="protein sequence ID" value="SEH14427.1"/>
    <property type="molecule type" value="Genomic_DNA"/>
</dbReference>
<proteinExistence type="predicted"/>
<dbReference type="InterPro" id="IPR040572">
    <property type="entry name" value="TackOD1"/>
</dbReference>
<feature type="domain" description="Thaumarchaeal output" evidence="1">
    <location>
        <begin position="23"/>
        <end position="176"/>
    </location>
</feature>
<gene>
    <name evidence="2" type="ORF">SAMN04487967_1596</name>
</gene>
<name>A0A1H6FUG5_9EURY</name>
<protein>
    <recommendedName>
        <fullName evidence="1">Thaumarchaeal output domain-containing protein</fullName>
    </recommendedName>
</protein>
<evidence type="ECO:0000313" key="3">
    <source>
        <dbReference type="Proteomes" id="UP000199112"/>
    </source>
</evidence>
<dbReference type="AlphaFoldDB" id="A0A1H6FUG5"/>
<keyword evidence="3" id="KW-1185">Reference proteome</keyword>
<evidence type="ECO:0000313" key="2">
    <source>
        <dbReference type="EMBL" id="SEH14427.1"/>
    </source>
</evidence>
<organism evidence="2 3">
    <name type="scientific">Natronorubrum sediminis</name>
    <dbReference type="NCBI Taxonomy" id="640943"/>
    <lineage>
        <taxon>Archaea</taxon>
        <taxon>Methanobacteriati</taxon>
        <taxon>Methanobacteriota</taxon>
        <taxon>Stenosarchaea group</taxon>
        <taxon>Halobacteria</taxon>
        <taxon>Halobacteriales</taxon>
        <taxon>Natrialbaceae</taxon>
        <taxon>Natronorubrum</taxon>
    </lineage>
</organism>
<dbReference type="Pfam" id="PF18551">
    <property type="entry name" value="TackOD1"/>
    <property type="match status" value="1"/>
</dbReference>